<organism evidence="1 2">
    <name type="scientific">Kordia periserrulae</name>
    <dbReference type="NCBI Taxonomy" id="701523"/>
    <lineage>
        <taxon>Bacteria</taxon>
        <taxon>Pseudomonadati</taxon>
        <taxon>Bacteroidota</taxon>
        <taxon>Flavobacteriia</taxon>
        <taxon>Flavobacteriales</taxon>
        <taxon>Flavobacteriaceae</taxon>
        <taxon>Kordia</taxon>
    </lineage>
</organism>
<dbReference type="RefSeq" id="WP_108113855.1">
    <property type="nucleotide sequence ID" value="NZ_QBKT01000002.1"/>
</dbReference>
<evidence type="ECO:0000313" key="2">
    <source>
        <dbReference type="Proteomes" id="UP000244090"/>
    </source>
</evidence>
<reference evidence="1 2" key="1">
    <citation type="submission" date="2018-04" db="EMBL/GenBank/DDBJ databases">
        <title>Genomic Encyclopedia of Archaeal and Bacterial Type Strains, Phase II (KMG-II): from individual species to whole genera.</title>
        <authorList>
            <person name="Goeker M."/>
        </authorList>
    </citation>
    <scope>NUCLEOTIDE SEQUENCE [LARGE SCALE GENOMIC DNA]</scope>
    <source>
        <strain evidence="1 2">DSM 25731</strain>
    </source>
</reference>
<dbReference type="EMBL" id="QBKT01000002">
    <property type="protein sequence ID" value="PTX62875.1"/>
    <property type="molecule type" value="Genomic_DNA"/>
</dbReference>
<gene>
    <name evidence="1" type="ORF">C8N46_102275</name>
</gene>
<name>A0A2T6C3J2_9FLAO</name>
<dbReference type="Proteomes" id="UP000244090">
    <property type="component" value="Unassembled WGS sequence"/>
</dbReference>
<dbReference type="AlphaFoldDB" id="A0A2T6C3J2"/>
<comment type="caution">
    <text evidence="1">The sequence shown here is derived from an EMBL/GenBank/DDBJ whole genome shotgun (WGS) entry which is preliminary data.</text>
</comment>
<proteinExistence type="predicted"/>
<protein>
    <submittedName>
        <fullName evidence="1">Uncharacterized protein</fullName>
    </submittedName>
</protein>
<accession>A0A2T6C3J2</accession>
<evidence type="ECO:0000313" key="1">
    <source>
        <dbReference type="EMBL" id="PTX62875.1"/>
    </source>
</evidence>
<dbReference type="PROSITE" id="PS51257">
    <property type="entry name" value="PROKAR_LIPOPROTEIN"/>
    <property type="match status" value="1"/>
</dbReference>
<sequence length="261" mass="28888">MKKVYVLMLLIITIISCSKESEQSLNPEDQSLFETVNPDAKAAFYLDGKLQEGEYAIDENHKYVIYSGNTVKVYTSETTLQKSNTDFTKIKDIIKAAKKATPTGIQQMEDLATARKRIERFIDNARANPVQEKVLDDPHLLENHADDLAIHMRGNIYGEKYYVKTQVNQTTPTGGLVGVYGVLDLESEVLLAPTTNASLYLGLPETTEITMVNHGLASKGALLTTGADYTGTAVFFDNLSPGEEIDFSVANWTNVVSVYVY</sequence>
<keyword evidence="2" id="KW-1185">Reference proteome</keyword>